<keyword evidence="2" id="KW-0378">Hydrolase</keyword>
<accession>A0A1D8NNJ4</accession>
<dbReference type="Gene3D" id="2.40.160.210">
    <property type="entry name" value="Acyl-CoA thioesterase, double hotdog domain"/>
    <property type="match status" value="1"/>
</dbReference>
<dbReference type="eggNOG" id="KOG3016">
    <property type="taxonomic scope" value="Eukaryota"/>
</dbReference>
<feature type="domain" description="Acyl-CoA thioesterase-like C-terminal" evidence="5">
    <location>
        <begin position="177"/>
        <end position="307"/>
    </location>
</feature>
<dbReference type="KEGG" id="yli:2908933"/>
<dbReference type="OMA" id="QVWFRTN"/>
<evidence type="ECO:0000313" key="7">
    <source>
        <dbReference type="EMBL" id="RDW28906.1"/>
    </source>
</evidence>
<comment type="similarity">
    <text evidence="1">Belongs to the C/M/P thioester hydrolase family.</text>
</comment>
<dbReference type="SUPFAM" id="SSF54637">
    <property type="entry name" value="Thioesterase/thiol ester dehydrase-isomerase"/>
    <property type="match status" value="2"/>
</dbReference>
<feature type="domain" description="Acyl-CoA thioesterase-like N-terminal HotDog" evidence="4">
    <location>
        <begin position="25"/>
        <end position="108"/>
    </location>
</feature>
<evidence type="ECO:0000256" key="1">
    <source>
        <dbReference type="ARBA" id="ARBA00006538"/>
    </source>
</evidence>
<dbReference type="InterPro" id="IPR029069">
    <property type="entry name" value="HotDog_dom_sf"/>
</dbReference>
<dbReference type="InterPro" id="IPR003703">
    <property type="entry name" value="Acyl_CoA_thio"/>
</dbReference>
<evidence type="ECO:0000313" key="8">
    <source>
        <dbReference type="Proteomes" id="UP000182444"/>
    </source>
</evidence>
<dbReference type="Proteomes" id="UP000256601">
    <property type="component" value="Unassembled WGS sequence"/>
</dbReference>
<feature type="region of interest" description="Disordered" evidence="3">
    <location>
        <begin position="317"/>
        <end position="353"/>
    </location>
</feature>
<dbReference type="GO" id="GO:0009062">
    <property type="term" value="P:fatty acid catabolic process"/>
    <property type="evidence" value="ECO:0007669"/>
    <property type="project" value="TreeGrafter"/>
</dbReference>
<proteinExistence type="inferred from homology"/>
<dbReference type="Proteomes" id="UP000182444">
    <property type="component" value="Chromosome 1F"/>
</dbReference>
<protein>
    <submittedName>
        <fullName evidence="7">Thioesterase-like superfamily-domain-containing protein</fullName>
    </submittedName>
</protein>
<reference evidence="7 9" key="2">
    <citation type="submission" date="2018-07" db="EMBL/GenBank/DDBJ databases">
        <title>Draft Genome Assemblies for Five Robust Yarrowia lipolytica Strains Exhibiting High Lipid Production and Pentose Sugar Utilization and Sugar Alcohol Secretion from Undetoxified Lignocellulosic Biomass Hydrolysates.</title>
        <authorList>
            <consortium name="DOE Joint Genome Institute"/>
            <person name="Walker C."/>
            <person name="Ryu S."/>
            <person name="Na H."/>
            <person name="Zane M."/>
            <person name="LaButti K."/>
            <person name="Lipzen A."/>
            <person name="Haridas S."/>
            <person name="Barry K."/>
            <person name="Grigoriev I.V."/>
            <person name="Quarterman J."/>
            <person name="Slininger P."/>
            <person name="Dien B."/>
            <person name="Trinh C.T."/>
        </authorList>
    </citation>
    <scope>NUCLEOTIDE SEQUENCE [LARGE SCALE GENOMIC DNA]</scope>
    <source>
        <strain evidence="7 9">YB392</strain>
    </source>
</reference>
<dbReference type="RefSeq" id="XP_505426.1">
    <property type="nucleotide sequence ID" value="XM_505426.1"/>
</dbReference>
<dbReference type="GeneID" id="2908933"/>
<organism evidence="6 8">
    <name type="scientific">Yarrowia lipolytica</name>
    <name type="common">Candida lipolytica</name>
    <dbReference type="NCBI Taxonomy" id="4952"/>
    <lineage>
        <taxon>Eukaryota</taxon>
        <taxon>Fungi</taxon>
        <taxon>Dikarya</taxon>
        <taxon>Ascomycota</taxon>
        <taxon>Saccharomycotina</taxon>
        <taxon>Dipodascomycetes</taxon>
        <taxon>Dipodascales</taxon>
        <taxon>Dipodascales incertae sedis</taxon>
        <taxon>Yarrowia</taxon>
    </lineage>
</organism>
<dbReference type="EMBL" id="KZ858948">
    <property type="protein sequence ID" value="RDW28906.1"/>
    <property type="molecule type" value="Genomic_DNA"/>
</dbReference>
<evidence type="ECO:0000313" key="6">
    <source>
        <dbReference type="EMBL" id="AOW07189.1"/>
    </source>
</evidence>
<dbReference type="GO" id="GO:0006637">
    <property type="term" value="P:acyl-CoA metabolic process"/>
    <property type="evidence" value="ECO:0007669"/>
    <property type="project" value="InterPro"/>
</dbReference>
<evidence type="ECO:0000259" key="5">
    <source>
        <dbReference type="Pfam" id="PF20789"/>
    </source>
</evidence>
<dbReference type="PANTHER" id="PTHR11066:SF34">
    <property type="entry name" value="ACYL-COENZYME A THIOESTERASE 8"/>
    <property type="match status" value="1"/>
</dbReference>
<dbReference type="VEuPathDB" id="FungiDB:YALI0_F14729g"/>
<dbReference type="EMBL" id="CP017558">
    <property type="protein sequence ID" value="AOW07189.1"/>
    <property type="molecule type" value="Genomic_DNA"/>
</dbReference>
<dbReference type="InterPro" id="IPR049450">
    <property type="entry name" value="ACOT8-like_C"/>
</dbReference>
<dbReference type="CDD" id="cd03444">
    <property type="entry name" value="Thioesterase_II_repeat1"/>
    <property type="match status" value="1"/>
</dbReference>
<dbReference type="PANTHER" id="PTHR11066">
    <property type="entry name" value="ACYL-COA THIOESTERASE"/>
    <property type="match status" value="1"/>
</dbReference>
<evidence type="ECO:0000256" key="3">
    <source>
        <dbReference type="SAM" id="MobiDB-lite"/>
    </source>
</evidence>
<reference evidence="6 8" key="1">
    <citation type="journal article" date="2016" name="PLoS ONE">
        <title>Sequence Assembly of Yarrowia lipolytica Strain W29/CLIB89 Shows Transposable Element Diversity.</title>
        <authorList>
            <person name="Magnan C."/>
            <person name="Yu J."/>
            <person name="Chang I."/>
            <person name="Jahn E."/>
            <person name="Kanomata Y."/>
            <person name="Wu J."/>
            <person name="Zeller M."/>
            <person name="Oakes M."/>
            <person name="Baldi P."/>
            <person name="Sandmeyer S."/>
        </authorList>
    </citation>
    <scope>NUCLEOTIDE SEQUENCE [LARGE SCALE GENOMIC DNA]</scope>
    <source>
        <strain evidence="6">CLIB89</strain>
        <strain evidence="8">CLIB89(W29)</strain>
    </source>
</reference>
<dbReference type="GO" id="GO:0005782">
    <property type="term" value="C:peroxisomal matrix"/>
    <property type="evidence" value="ECO:0007669"/>
    <property type="project" value="UniProtKB-SubCell"/>
</dbReference>
<feature type="compositionally biased region" description="Basic and acidic residues" evidence="3">
    <location>
        <begin position="331"/>
        <end position="340"/>
    </location>
</feature>
<dbReference type="Pfam" id="PF20789">
    <property type="entry name" value="4HBT_3C"/>
    <property type="match status" value="1"/>
</dbReference>
<gene>
    <name evidence="7" type="ORF">B0I71DRAFT_25557</name>
    <name evidence="6" type="ORF">YALI1_F19697g</name>
</gene>
<dbReference type="AlphaFoldDB" id="A0A1D8NNJ4"/>
<dbReference type="VEuPathDB" id="FungiDB:YALI1_F19697g"/>
<dbReference type="GO" id="GO:0047617">
    <property type="term" value="F:fatty acyl-CoA hydrolase activity"/>
    <property type="evidence" value="ECO:0007669"/>
    <property type="project" value="InterPro"/>
</dbReference>
<dbReference type="CDD" id="cd03445">
    <property type="entry name" value="Thioesterase_II_repeat2"/>
    <property type="match status" value="1"/>
</dbReference>
<name>A0A1D8NNJ4_YARLL</name>
<evidence type="ECO:0000313" key="9">
    <source>
        <dbReference type="Proteomes" id="UP000256601"/>
    </source>
</evidence>
<dbReference type="InterPro" id="IPR042171">
    <property type="entry name" value="Acyl-CoA_hotdog"/>
</dbReference>
<dbReference type="InterPro" id="IPR049449">
    <property type="entry name" value="TesB_ACOT8-like_N"/>
</dbReference>
<dbReference type="Pfam" id="PF13622">
    <property type="entry name" value="4HBT_3"/>
    <property type="match status" value="1"/>
</dbReference>
<evidence type="ECO:0000259" key="4">
    <source>
        <dbReference type="Pfam" id="PF13622"/>
    </source>
</evidence>
<sequence length="353" mass="39718">MSLLERELQIEEIDINLYRSAKELWRPIGQRGIFGGSVIAQALMAATKTVPPEFIIHSMHCYFVLSGNPDHPVLYHVERVRDGRSFATRTVQAKQRGRVIFTTTCSFQVDKGNGNMHHQSRMYEREVKSSGKAFDGEHEATNGIPAPENCVSSLEVSKYLNKQGVISDDILKKMVDRSVEDPIEIRLVTGLLNKDDGLLPHERRIKFWVRCKPVIERDDVQSVGIAYLSDSFLLGTAIRVQPLNPGAASMVVSLDHTIYFHGKFRADEWLLHVIDSNWSGNERALVRGRLYNQQGVLVATVFQEGVIRLKEKYKGKAVETTDDYLSSGTRTDAEKEESKKKGAMAAKSIDSKL</sequence>
<evidence type="ECO:0000256" key="2">
    <source>
        <dbReference type="ARBA" id="ARBA00022801"/>
    </source>
</evidence>
<dbReference type="OrthoDB" id="68328at2759"/>